<dbReference type="OrthoDB" id="1731724at2759"/>
<dbReference type="GO" id="GO:0120290">
    <property type="term" value="P:stalled replication fork localization to nuclear periphery"/>
    <property type="evidence" value="ECO:0007669"/>
    <property type="project" value="EnsemblFungi"/>
</dbReference>
<feature type="domain" description="VWFA" evidence="4">
    <location>
        <begin position="5"/>
        <end position="187"/>
    </location>
</feature>
<evidence type="ECO:0000313" key="5">
    <source>
        <dbReference type="EMBL" id="EEB07870.2"/>
    </source>
</evidence>
<dbReference type="EMBL" id="KE651167">
    <property type="protein sequence ID" value="EEB07870.2"/>
    <property type="molecule type" value="Genomic_DNA"/>
</dbReference>
<dbReference type="eggNOG" id="KOG2884">
    <property type="taxonomic scope" value="Eukaryota"/>
</dbReference>
<dbReference type="SMART" id="SM00327">
    <property type="entry name" value="VWA"/>
    <property type="match status" value="1"/>
</dbReference>
<dbReference type="HOGENOM" id="CLU_033293_1_0_1"/>
<gene>
    <name evidence="6" type="primary">rpn10</name>
    <name evidence="5" type="ORF">SJAG_02992</name>
</gene>
<dbReference type="Gene3D" id="1.10.287.3990">
    <property type="match status" value="1"/>
</dbReference>
<dbReference type="JaponicusDB" id="SJAG_02992">
    <property type="gene designation" value="rpn10"/>
</dbReference>
<dbReference type="AlphaFoldDB" id="B6K313"/>
<dbReference type="PANTHER" id="PTHR10223">
    <property type="entry name" value="26S PROTEASOME NON-ATPASE REGULATORY SUBUNIT 4"/>
    <property type="match status" value="1"/>
</dbReference>
<proteinExistence type="inferred from homology"/>
<comment type="similarity">
    <text evidence="1">Belongs to the proteasome subunit S5A family.</text>
</comment>
<feature type="compositionally biased region" description="Basic and acidic residues" evidence="3">
    <location>
        <begin position="221"/>
        <end position="231"/>
    </location>
</feature>
<sequence length="264" mass="29303">MVLEATMIVIDNSEWMINGDYIPTRFEAQKDAMHLIFNQKINDNPENMCGLMTIGDNSPQVLCTLTRDYGKLLSAIHDLPVRGEAKLMTGIQIAQLALKHRENKTQRQRIVVFLGSPVDSDEKNMKRLAKKLKKNNVAVDIVHFGELSQENTDKLSQFIETVNSNDNSHLVTIPQSDRLLSDMVNESPIGQGVAASNSQFEFGVDPTLDPELALALELSMAEERARQDNQNRDTGANPSTAATTTTTTTQEKPSSSNADEKMKE</sequence>
<evidence type="ECO:0000256" key="1">
    <source>
        <dbReference type="ARBA" id="ARBA00005574"/>
    </source>
</evidence>
<evidence type="ECO:0000259" key="4">
    <source>
        <dbReference type="PROSITE" id="PS50234"/>
    </source>
</evidence>
<dbReference type="Pfam" id="PF13519">
    <property type="entry name" value="VWA_2"/>
    <property type="match status" value="1"/>
</dbReference>
<dbReference type="InterPro" id="IPR027040">
    <property type="entry name" value="PSMD4"/>
</dbReference>
<dbReference type="FunFam" id="3.40.50.410:FF:000005">
    <property type="entry name" value="26S proteasome non-ATPase regulatory subunit 4"/>
    <property type="match status" value="1"/>
</dbReference>
<dbReference type="CDD" id="cd01452">
    <property type="entry name" value="VWA_26S_proteasome_subunit"/>
    <property type="match status" value="1"/>
</dbReference>
<dbReference type="Proteomes" id="UP000001744">
    <property type="component" value="Unassembled WGS sequence"/>
</dbReference>
<dbReference type="GO" id="GO:0043161">
    <property type="term" value="P:proteasome-mediated ubiquitin-dependent protein catabolic process"/>
    <property type="evidence" value="ECO:0000318"/>
    <property type="project" value="GO_Central"/>
</dbReference>
<feature type="compositionally biased region" description="Low complexity" evidence="3">
    <location>
        <begin position="240"/>
        <end position="249"/>
    </location>
</feature>
<reference evidence="5 7" key="1">
    <citation type="journal article" date="2011" name="Science">
        <title>Comparative functional genomics of the fission yeasts.</title>
        <authorList>
            <person name="Rhind N."/>
            <person name="Chen Z."/>
            <person name="Yassour M."/>
            <person name="Thompson D.A."/>
            <person name="Haas B.J."/>
            <person name="Habib N."/>
            <person name="Wapinski I."/>
            <person name="Roy S."/>
            <person name="Lin M.F."/>
            <person name="Heiman D.I."/>
            <person name="Young S.K."/>
            <person name="Furuya K."/>
            <person name="Guo Y."/>
            <person name="Pidoux A."/>
            <person name="Chen H.M."/>
            <person name="Robbertse B."/>
            <person name="Goldberg J.M."/>
            <person name="Aoki K."/>
            <person name="Bayne E.H."/>
            <person name="Berlin A.M."/>
            <person name="Desjardins C.A."/>
            <person name="Dobbs E."/>
            <person name="Dukaj L."/>
            <person name="Fan L."/>
            <person name="FitzGerald M.G."/>
            <person name="French C."/>
            <person name="Gujja S."/>
            <person name="Hansen K."/>
            <person name="Keifenheim D."/>
            <person name="Levin J.Z."/>
            <person name="Mosher R.A."/>
            <person name="Mueller C.A."/>
            <person name="Pfiffner J."/>
            <person name="Priest M."/>
            <person name="Russ C."/>
            <person name="Smialowska A."/>
            <person name="Swoboda P."/>
            <person name="Sykes S.M."/>
            <person name="Vaughn M."/>
            <person name="Vengrova S."/>
            <person name="Yoder R."/>
            <person name="Zeng Q."/>
            <person name="Allshire R."/>
            <person name="Baulcombe D."/>
            <person name="Birren B.W."/>
            <person name="Brown W."/>
            <person name="Ekwall K."/>
            <person name="Kellis M."/>
            <person name="Leatherwood J."/>
            <person name="Levin H."/>
            <person name="Margalit H."/>
            <person name="Martienssen R."/>
            <person name="Nieduszynski C.A."/>
            <person name="Spatafora J.W."/>
            <person name="Friedman N."/>
            <person name="Dalgaard J.Z."/>
            <person name="Baumann P."/>
            <person name="Niki H."/>
            <person name="Regev A."/>
            <person name="Nusbaum C."/>
        </authorList>
    </citation>
    <scope>NUCLEOTIDE SEQUENCE [LARGE SCALE GENOMIC DNA]</scope>
    <source>
        <strain evidence="7">yFS275 / FY16936</strain>
    </source>
</reference>
<evidence type="ECO:0000313" key="7">
    <source>
        <dbReference type="Proteomes" id="UP000001744"/>
    </source>
</evidence>
<dbReference type="SUPFAM" id="SSF53300">
    <property type="entry name" value="vWA-like"/>
    <property type="match status" value="1"/>
</dbReference>
<dbReference type="InterPro" id="IPR002035">
    <property type="entry name" value="VWF_A"/>
</dbReference>
<dbReference type="PROSITE" id="PS50234">
    <property type="entry name" value="VWFA"/>
    <property type="match status" value="1"/>
</dbReference>
<dbReference type="PROSITE" id="PS50330">
    <property type="entry name" value="UIM"/>
    <property type="match status" value="1"/>
</dbReference>
<dbReference type="PANTHER" id="PTHR10223:SF0">
    <property type="entry name" value="26S PROTEASOME NON-ATPASE REGULATORY SUBUNIT 4"/>
    <property type="match status" value="1"/>
</dbReference>
<accession>B6K313</accession>
<dbReference type="OMA" id="RIVIFNC"/>
<dbReference type="GeneID" id="7051764"/>
<dbReference type="RefSeq" id="XP_002174163.2">
    <property type="nucleotide sequence ID" value="XM_002174127.2"/>
</dbReference>
<dbReference type="Gene3D" id="3.40.50.410">
    <property type="entry name" value="von Willebrand factor, type A domain"/>
    <property type="match status" value="1"/>
</dbReference>
<dbReference type="GO" id="GO:0031593">
    <property type="term" value="F:polyubiquitin modification-dependent protein binding"/>
    <property type="evidence" value="ECO:0000318"/>
    <property type="project" value="GO_Central"/>
</dbReference>
<evidence type="ECO:0000256" key="3">
    <source>
        <dbReference type="SAM" id="MobiDB-lite"/>
    </source>
</evidence>
<keyword evidence="2 5" id="KW-0647">Proteasome</keyword>
<protein>
    <submittedName>
        <fullName evidence="5">19S proteasome regulatory subunit Rpn10</fullName>
    </submittedName>
</protein>
<dbReference type="VEuPathDB" id="FungiDB:SJAG_02992"/>
<dbReference type="GO" id="GO:0036435">
    <property type="term" value="F:K48-linked polyubiquitin modification-dependent protein binding"/>
    <property type="evidence" value="ECO:0007669"/>
    <property type="project" value="EnsemblFungi"/>
</dbReference>
<keyword evidence="7" id="KW-1185">Reference proteome</keyword>
<name>B6K313_SCHJY</name>
<organism evidence="5 7">
    <name type="scientific">Schizosaccharomyces japonicus (strain yFS275 / FY16936)</name>
    <name type="common">Fission yeast</name>
    <dbReference type="NCBI Taxonomy" id="402676"/>
    <lineage>
        <taxon>Eukaryota</taxon>
        <taxon>Fungi</taxon>
        <taxon>Dikarya</taxon>
        <taxon>Ascomycota</taxon>
        <taxon>Taphrinomycotina</taxon>
        <taxon>Schizosaccharomycetes</taxon>
        <taxon>Schizosaccharomycetales</taxon>
        <taxon>Schizosaccharomycetaceae</taxon>
        <taxon>Schizosaccharomyces</taxon>
    </lineage>
</organism>
<dbReference type="GO" id="GO:1990426">
    <property type="term" value="P:mitotic recombination-dependent replication fork processing"/>
    <property type="evidence" value="ECO:0007669"/>
    <property type="project" value="EnsemblFungi"/>
</dbReference>
<dbReference type="InterPro" id="IPR036465">
    <property type="entry name" value="vWFA_dom_sf"/>
</dbReference>
<dbReference type="GO" id="GO:0008541">
    <property type="term" value="C:proteasome regulatory particle, lid subcomplex"/>
    <property type="evidence" value="ECO:0007669"/>
    <property type="project" value="EnsemblFungi"/>
</dbReference>
<dbReference type="GO" id="GO:0005829">
    <property type="term" value="C:cytosol"/>
    <property type="evidence" value="ECO:0000318"/>
    <property type="project" value="GO_Central"/>
</dbReference>
<dbReference type="GO" id="GO:0008540">
    <property type="term" value="C:proteasome regulatory particle, base subcomplex"/>
    <property type="evidence" value="ECO:0000318"/>
    <property type="project" value="GO_Central"/>
</dbReference>
<dbReference type="STRING" id="402676.B6K313"/>
<feature type="region of interest" description="Disordered" evidence="3">
    <location>
        <begin position="220"/>
        <end position="264"/>
    </location>
</feature>
<evidence type="ECO:0000313" key="6">
    <source>
        <dbReference type="JaponicusDB" id="SJAG_02992"/>
    </source>
</evidence>
<evidence type="ECO:0000256" key="2">
    <source>
        <dbReference type="ARBA" id="ARBA00022942"/>
    </source>
</evidence>
<dbReference type="GO" id="GO:0005634">
    <property type="term" value="C:nucleus"/>
    <property type="evidence" value="ECO:0000318"/>
    <property type="project" value="GO_Central"/>
</dbReference>
<dbReference type="InterPro" id="IPR003903">
    <property type="entry name" value="UIM_dom"/>
</dbReference>